<keyword evidence="1" id="KW-0238">DNA-binding</keyword>
<dbReference type="RefSeq" id="WP_247414282.1">
    <property type="nucleotide sequence ID" value="NZ_JALLGW010000001.1"/>
</dbReference>
<proteinExistence type="predicted"/>
<reference evidence="1 2" key="1">
    <citation type="journal article" date="2019" name="Int. J. Syst. Evol. Microbiol.">
        <title>The Global Catalogue of Microorganisms (GCM) 10K type strain sequencing project: providing services to taxonomists for standard genome sequencing and annotation.</title>
        <authorList>
            <consortium name="The Broad Institute Genomics Platform"/>
            <consortium name="The Broad Institute Genome Sequencing Center for Infectious Disease"/>
            <person name="Wu L."/>
            <person name="Ma J."/>
        </authorList>
    </citation>
    <scope>NUCLEOTIDE SEQUENCE [LARGE SCALE GENOMIC DNA]</scope>
    <source>
        <strain evidence="1 2">CGMCC 1.12543</strain>
    </source>
</reference>
<name>A0ABD5RM43_9EURY</name>
<gene>
    <name evidence="1" type="ORF">ACFPYI_08600</name>
</gene>
<dbReference type="EMBL" id="JBHSQH010000001">
    <property type="protein sequence ID" value="MFC5971385.1"/>
    <property type="molecule type" value="Genomic_DNA"/>
</dbReference>
<dbReference type="GO" id="GO:0003677">
    <property type="term" value="F:DNA binding"/>
    <property type="evidence" value="ECO:0007669"/>
    <property type="project" value="UniProtKB-KW"/>
</dbReference>
<dbReference type="Gene3D" id="2.40.50.140">
    <property type="entry name" value="Nucleic acid-binding proteins"/>
    <property type="match status" value="1"/>
</dbReference>
<dbReference type="Proteomes" id="UP001596099">
    <property type="component" value="Unassembled WGS sequence"/>
</dbReference>
<dbReference type="AlphaFoldDB" id="A0ABD5RM43"/>
<evidence type="ECO:0000313" key="1">
    <source>
        <dbReference type="EMBL" id="MFC5971385.1"/>
    </source>
</evidence>
<dbReference type="InterPro" id="IPR012340">
    <property type="entry name" value="NA-bd_OB-fold"/>
</dbReference>
<organism evidence="1 2">
    <name type="scientific">Halomarina salina</name>
    <dbReference type="NCBI Taxonomy" id="1872699"/>
    <lineage>
        <taxon>Archaea</taxon>
        <taxon>Methanobacteriati</taxon>
        <taxon>Methanobacteriota</taxon>
        <taxon>Stenosarchaea group</taxon>
        <taxon>Halobacteria</taxon>
        <taxon>Halobacteriales</taxon>
        <taxon>Natronomonadaceae</taxon>
        <taxon>Halomarina</taxon>
    </lineage>
</organism>
<evidence type="ECO:0000313" key="2">
    <source>
        <dbReference type="Proteomes" id="UP001596099"/>
    </source>
</evidence>
<accession>A0ABD5RM43</accession>
<protein>
    <submittedName>
        <fullName evidence="1">DNA-binding protein</fullName>
    </submittedName>
</protein>
<sequence>MATRNVFGNEVSVDEQGFEQTDERAVDEDGFEVVDETPELRASVQQEIQAKVDANHPDGMVTNEYSHLPLATEERIRGREAELERISAKATLGRQSGRERRTRVVVTKVCNGRASTPDPRATLSPEVLGTVNRQAGRIAERVGGAMRAALSKRIAERVGGSVDVTSAVLDTVAEQKAAAGCVVPIAEVPGLDTFEVSVEGELVQTWEASHGAIQQVGLLADDSGQIKLTVWEKSDQPWIDEGQRVRIRGAAKNWYNGRCSLALTYDSQVIVPERGRWWTG</sequence>
<dbReference type="CDD" id="cd04491">
    <property type="entry name" value="SoSSB_OBF"/>
    <property type="match status" value="1"/>
</dbReference>
<comment type="caution">
    <text evidence="1">The sequence shown here is derived from an EMBL/GenBank/DDBJ whole genome shotgun (WGS) entry which is preliminary data.</text>
</comment>
<dbReference type="SUPFAM" id="SSF50249">
    <property type="entry name" value="Nucleic acid-binding proteins"/>
    <property type="match status" value="1"/>
</dbReference>
<keyword evidence="2" id="KW-1185">Reference proteome</keyword>